<dbReference type="OrthoDB" id="5833759at2759"/>
<keyword evidence="1" id="KW-1015">Disulfide bond</keyword>
<reference evidence="3 4" key="2">
    <citation type="journal article" date="2019" name="G3 (Bethesda)">
        <title>Hybrid Assembly of the Genome of the Entomopathogenic Nematode Steinernema carpocapsae Identifies the X-Chromosome.</title>
        <authorList>
            <person name="Serra L."/>
            <person name="Macchietto M."/>
            <person name="Macias-Munoz A."/>
            <person name="McGill C.J."/>
            <person name="Rodriguez I.M."/>
            <person name="Rodriguez B."/>
            <person name="Murad R."/>
            <person name="Mortazavi A."/>
        </authorList>
    </citation>
    <scope>NUCLEOTIDE SEQUENCE [LARGE SCALE GENOMIC DNA]</scope>
    <source>
        <strain evidence="3 4">ALL</strain>
    </source>
</reference>
<dbReference type="Gene3D" id="3.10.100.10">
    <property type="entry name" value="Mannose-Binding Protein A, subunit A"/>
    <property type="match status" value="2"/>
</dbReference>
<dbReference type="PANTHER" id="PTHR22991:SF40">
    <property type="entry name" value="PROTEIN CBG13490"/>
    <property type="match status" value="1"/>
</dbReference>
<dbReference type="SUPFAM" id="SSF56436">
    <property type="entry name" value="C-type lectin-like"/>
    <property type="match status" value="2"/>
</dbReference>
<dbReference type="STRING" id="34508.A0A4U5NC90"/>
<dbReference type="Proteomes" id="UP000298663">
    <property type="component" value="Unassembled WGS sequence"/>
</dbReference>
<organism evidence="3 4">
    <name type="scientific">Steinernema carpocapsae</name>
    <name type="common">Entomopathogenic nematode</name>
    <dbReference type="NCBI Taxonomy" id="34508"/>
    <lineage>
        <taxon>Eukaryota</taxon>
        <taxon>Metazoa</taxon>
        <taxon>Ecdysozoa</taxon>
        <taxon>Nematoda</taxon>
        <taxon>Chromadorea</taxon>
        <taxon>Rhabditida</taxon>
        <taxon>Tylenchina</taxon>
        <taxon>Panagrolaimomorpha</taxon>
        <taxon>Strongyloidoidea</taxon>
        <taxon>Steinernematidae</taxon>
        <taxon>Steinernema</taxon>
    </lineage>
</organism>
<dbReference type="InterPro" id="IPR001304">
    <property type="entry name" value="C-type_lectin-like"/>
</dbReference>
<evidence type="ECO:0000313" key="4">
    <source>
        <dbReference type="Proteomes" id="UP000298663"/>
    </source>
</evidence>
<protein>
    <recommendedName>
        <fullName evidence="2">C-type lectin domain-containing protein</fullName>
    </recommendedName>
</protein>
<proteinExistence type="predicted"/>
<dbReference type="InterPro" id="IPR016186">
    <property type="entry name" value="C-type_lectin-like/link_sf"/>
</dbReference>
<gene>
    <name evidence="3" type="ORF">L596_014167</name>
</gene>
<dbReference type="PROSITE" id="PS50041">
    <property type="entry name" value="C_TYPE_LECTIN_2"/>
    <property type="match status" value="2"/>
</dbReference>
<dbReference type="InterPro" id="IPR050976">
    <property type="entry name" value="Snaclec"/>
</dbReference>
<keyword evidence="4" id="KW-1185">Reference proteome</keyword>
<dbReference type="SMART" id="SM00034">
    <property type="entry name" value="CLECT"/>
    <property type="match status" value="2"/>
</dbReference>
<sequence length="371" mass="42510">MPNPCLASINSSVLAMYVITGLLLSFTSLTLSLDCPGASFPNAAGDGCFHFSHISLPFADSEEKCREVMKNFGYVGHLASILDIQEQHNLSAKIKTDFWIGGITNRSYTQKWFWLNGREFSKANLQGLSKEPALESKNCLKMDEQKRTLSPWNCGTWLPFLCEFDPKRGALEDKNPRELFAERFFSFLLRFQKEEDLEIGCKSGTISNATVCRQFTRIELDPCEHDWKPLPSTNSCYRVFHSRSFQEASSVCNSFNAKLTSIHGKQEHDFVVQLVANGLPKRYPFQATWIGGRTSEEENVFKWVDHTDWDFEEFVPSGTNICVSIYVDHEEEKLRNRFHELDCDLVLENFVCKKPADKSRLENYVKSVFNI</sequence>
<name>A0A4U5NC90_STECR</name>
<reference evidence="3 4" key="1">
    <citation type="journal article" date="2015" name="Genome Biol.">
        <title>Comparative genomics of Steinernema reveals deeply conserved gene regulatory networks.</title>
        <authorList>
            <person name="Dillman A.R."/>
            <person name="Macchietto M."/>
            <person name="Porter C.F."/>
            <person name="Rogers A."/>
            <person name="Williams B."/>
            <person name="Antoshechkin I."/>
            <person name="Lee M.M."/>
            <person name="Goodwin Z."/>
            <person name="Lu X."/>
            <person name="Lewis E.E."/>
            <person name="Goodrich-Blair H."/>
            <person name="Stock S.P."/>
            <person name="Adams B.J."/>
            <person name="Sternberg P.W."/>
            <person name="Mortazavi A."/>
        </authorList>
    </citation>
    <scope>NUCLEOTIDE SEQUENCE [LARGE SCALE GENOMIC DNA]</scope>
    <source>
        <strain evidence="3 4">ALL</strain>
    </source>
</reference>
<accession>A0A4U5NC90</accession>
<dbReference type="AlphaFoldDB" id="A0A4U5NC90"/>
<dbReference type="PANTHER" id="PTHR22991">
    <property type="entry name" value="PROTEIN CBG13490"/>
    <property type="match status" value="1"/>
</dbReference>
<dbReference type="InterPro" id="IPR016187">
    <property type="entry name" value="CTDL_fold"/>
</dbReference>
<feature type="domain" description="C-type lectin" evidence="2">
    <location>
        <begin position="232"/>
        <end position="344"/>
    </location>
</feature>
<dbReference type="CDD" id="cd00037">
    <property type="entry name" value="CLECT"/>
    <property type="match status" value="2"/>
</dbReference>
<dbReference type="Pfam" id="PF00059">
    <property type="entry name" value="Lectin_C"/>
    <property type="match status" value="2"/>
</dbReference>
<dbReference type="EMBL" id="AZBU02000004">
    <property type="protein sequence ID" value="TKR80031.1"/>
    <property type="molecule type" value="Genomic_DNA"/>
</dbReference>
<evidence type="ECO:0000313" key="3">
    <source>
        <dbReference type="EMBL" id="TKR80031.1"/>
    </source>
</evidence>
<feature type="domain" description="C-type lectin" evidence="2">
    <location>
        <begin position="44"/>
        <end position="163"/>
    </location>
</feature>
<evidence type="ECO:0000256" key="1">
    <source>
        <dbReference type="ARBA" id="ARBA00023157"/>
    </source>
</evidence>
<evidence type="ECO:0000259" key="2">
    <source>
        <dbReference type="PROSITE" id="PS50041"/>
    </source>
</evidence>
<comment type="caution">
    <text evidence="3">The sequence shown here is derived from an EMBL/GenBank/DDBJ whole genome shotgun (WGS) entry which is preliminary data.</text>
</comment>